<dbReference type="Pfam" id="PF01293">
    <property type="entry name" value="PEPCK_ATP"/>
    <property type="match status" value="1"/>
</dbReference>
<dbReference type="SUPFAM" id="SSF68923">
    <property type="entry name" value="PEP carboxykinase N-terminal domain"/>
    <property type="match status" value="1"/>
</dbReference>
<keyword evidence="10" id="KW-0418">Kinase</keyword>
<dbReference type="InterPro" id="IPR013035">
    <property type="entry name" value="PEP_carboxykinase_C"/>
</dbReference>
<evidence type="ECO:0000313" key="10">
    <source>
        <dbReference type="EMBL" id="AIT70095.1"/>
    </source>
</evidence>
<dbReference type="GO" id="GO:0006094">
    <property type="term" value="P:gluconeogenesis"/>
    <property type="evidence" value="ECO:0007669"/>
    <property type="project" value="UniProtKB-UniPathway"/>
</dbReference>
<dbReference type="NCBIfam" id="NF006821">
    <property type="entry name" value="PRK09344.1-3"/>
    <property type="match status" value="1"/>
</dbReference>
<protein>
    <recommendedName>
        <fullName evidence="3">phosphoenolpyruvate carboxykinase (ATP)</fullName>
        <ecNumber evidence="3">4.1.1.49</ecNumber>
    </recommendedName>
</protein>
<keyword evidence="5" id="KW-0547">Nucleotide-binding</keyword>
<dbReference type="AlphaFoldDB" id="A0A097IUE9"/>
<evidence type="ECO:0000256" key="4">
    <source>
        <dbReference type="ARBA" id="ARBA00022432"/>
    </source>
</evidence>
<dbReference type="EMBL" id="KM113580">
    <property type="protein sequence ID" value="AIT70095.1"/>
    <property type="molecule type" value="mRNA"/>
</dbReference>
<evidence type="ECO:0000256" key="5">
    <source>
        <dbReference type="ARBA" id="ARBA00022741"/>
    </source>
</evidence>
<accession>A0A097IUE9</accession>
<comment type="pathway">
    <text evidence="1">Carbohydrate biosynthesis; gluconeogenesis.</text>
</comment>
<dbReference type="NCBIfam" id="NF006820">
    <property type="entry name" value="PRK09344.1-2"/>
    <property type="match status" value="1"/>
</dbReference>
<proteinExistence type="evidence at transcript level"/>
<reference evidence="10" key="1">
    <citation type="journal article" date="2014" name="PLoS ONE">
        <title>Phylogeny of c4-photosynthesis enzymes based on algal transcriptomic and genomic data supports an archaeal/proteobacterial origin and multiple duplication for most c4-related genes.</title>
        <authorList>
            <person name="Chi S."/>
            <person name="Wu S."/>
            <person name="Yu J."/>
            <person name="Wang X."/>
            <person name="Tang X."/>
            <person name="Liu T."/>
        </authorList>
    </citation>
    <scope>NUCLEOTIDE SEQUENCE</scope>
    <source>
        <strain evidence="10">ZULJ-2072376</strain>
    </source>
</reference>
<dbReference type="GO" id="GO:0016301">
    <property type="term" value="F:kinase activity"/>
    <property type="evidence" value="ECO:0007669"/>
    <property type="project" value="UniProtKB-KW"/>
</dbReference>
<evidence type="ECO:0000256" key="7">
    <source>
        <dbReference type="ARBA" id="ARBA00022840"/>
    </source>
</evidence>
<keyword evidence="8" id="KW-0456">Lyase</keyword>
<keyword evidence="10" id="KW-0808">Transferase</keyword>
<keyword evidence="4" id="KW-0312">Gluconeogenesis</keyword>
<dbReference type="NCBIfam" id="TIGR00224">
    <property type="entry name" value="pckA"/>
    <property type="match status" value="1"/>
</dbReference>
<gene>
    <name evidence="10" type="primary">pck</name>
</gene>
<evidence type="ECO:0000256" key="6">
    <source>
        <dbReference type="ARBA" id="ARBA00022793"/>
    </source>
</evidence>
<evidence type="ECO:0000256" key="1">
    <source>
        <dbReference type="ARBA" id="ARBA00004742"/>
    </source>
</evidence>
<sequence length="551" mass="62140">MLSRLTRKFGIRPINREWLQSKDILVRDIIRNPSAAQIYELATYKNPNNPTTAPACVTSTGAFAAYSGENTGRCPLDKRIVTPADQAEDDKIWWGDVNIRMDRDQWESTRERATDYLNSHNSVYCVDGYIGADPEYQYKVRVFTTRSYHALFMQNMMIRPTEDQLNNDFDDVDFTIFNAGEFYARRGTTQPFSRTCVALDFTAQESVILGTQYAGEMKKGLFSLMHHWMPDRDVVSLHSSCTEGEDGDTTLFFGLSGTGKTTLSADPNRLLIGDDEHCWTETGVFNIEGGCYAKIAFLEEAQEPEIYRAVRFGAVVENVKFTDNYKRIIDFEDISITPNTRVAYPIEFIPNAKVPSVGGHPKNIIFLTCDAYGVLPPVAKLTREQAMYHFISGYTCKMAGTEIGVVEPEPIFSACYGEPFLIRHPSLYAEMLAEKVDQHDCNVWMINTGWVNGRYGMGQRISLKDTRAIIDSIHNGSLNEAEYTTTDIFNLEIPTSVDGIADQNILDPAQSWENKQEFNDTLLRLGNSFTENFDKYEGEVSADIVNGGPKL</sequence>
<evidence type="ECO:0000256" key="8">
    <source>
        <dbReference type="ARBA" id="ARBA00023239"/>
    </source>
</evidence>
<organism evidence="10">
    <name type="scientific">Pyropia yezoensis</name>
    <name type="common">Susabi-nori</name>
    <name type="synonym">Porphyra yezoensis</name>
    <dbReference type="NCBI Taxonomy" id="2788"/>
    <lineage>
        <taxon>Eukaryota</taxon>
        <taxon>Rhodophyta</taxon>
        <taxon>Bangiophyceae</taxon>
        <taxon>Bangiales</taxon>
        <taxon>Bangiaceae</taxon>
        <taxon>Pyropia</taxon>
    </lineage>
</organism>
<keyword evidence="10" id="KW-0670">Pyruvate</keyword>
<name>A0A097IUE9_PYRYE</name>
<dbReference type="PANTHER" id="PTHR30031">
    <property type="entry name" value="PHOSPHOENOLPYRUVATE CARBOXYKINASE ATP"/>
    <property type="match status" value="1"/>
</dbReference>
<evidence type="ECO:0000256" key="2">
    <source>
        <dbReference type="ARBA" id="ARBA00006052"/>
    </source>
</evidence>
<dbReference type="InterPro" id="IPR008210">
    <property type="entry name" value="PEP_carboxykinase_N"/>
</dbReference>
<keyword evidence="6" id="KW-0210">Decarboxylase</keyword>
<dbReference type="Gene3D" id="3.40.449.10">
    <property type="entry name" value="Phosphoenolpyruvate Carboxykinase, domain 1"/>
    <property type="match status" value="1"/>
</dbReference>
<dbReference type="UniPathway" id="UPA00138"/>
<dbReference type="PANTHER" id="PTHR30031:SF0">
    <property type="entry name" value="PHOSPHOENOLPYRUVATE CARBOXYKINASE (ATP)"/>
    <property type="match status" value="1"/>
</dbReference>
<dbReference type="HAMAP" id="MF_00453">
    <property type="entry name" value="PEPCK_ATP"/>
    <property type="match status" value="1"/>
</dbReference>
<keyword evidence="7" id="KW-0067">ATP-binding</keyword>
<dbReference type="InterPro" id="IPR015994">
    <property type="entry name" value="PEPCK_ATP_CS"/>
</dbReference>
<dbReference type="PROSITE" id="PS00532">
    <property type="entry name" value="PEPCK_ATP"/>
    <property type="match status" value="1"/>
</dbReference>
<comment type="catalytic activity">
    <reaction evidence="9">
        <text>oxaloacetate + ATP = phosphoenolpyruvate + ADP + CO2</text>
        <dbReference type="Rhea" id="RHEA:18617"/>
        <dbReference type="ChEBI" id="CHEBI:16452"/>
        <dbReference type="ChEBI" id="CHEBI:16526"/>
        <dbReference type="ChEBI" id="CHEBI:30616"/>
        <dbReference type="ChEBI" id="CHEBI:58702"/>
        <dbReference type="ChEBI" id="CHEBI:456216"/>
        <dbReference type="EC" id="4.1.1.49"/>
    </reaction>
</comment>
<dbReference type="GO" id="GO:0004612">
    <property type="term" value="F:phosphoenolpyruvate carboxykinase (ATP) activity"/>
    <property type="evidence" value="ECO:0007669"/>
    <property type="project" value="UniProtKB-EC"/>
</dbReference>
<dbReference type="Gene3D" id="2.170.8.10">
    <property type="entry name" value="Phosphoenolpyruvate Carboxykinase, domain 2"/>
    <property type="match status" value="1"/>
</dbReference>
<evidence type="ECO:0000256" key="3">
    <source>
        <dbReference type="ARBA" id="ARBA00012363"/>
    </source>
</evidence>
<evidence type="ECO:0000256" key="9">
    <source>
        <dbReference type="ARBA" id="ARBA00047371"/>
    </source>
</evidence>
<dbReference type="PIRSF" id="PIRSF006294">
    <property type="entry name" value="PEP_crbxkin"/>
    <property type="match status" value="1"/>
</dbReference>
<dbReference type="Gene3D" id="3.90.228.20">
    <property type="match status" value="1"/>
</dbReference>
<dbReference type="EC" id="4.1.1.49" evidence="3"/>
<dbReference type="SUPFAM" id="SSF53795">
    <property type="entry name" value="PEP carboxykinase-like"/>
    <property type="match status" value="1"/>
</dbReference>
<dbReference type="InterPro" id="IPR001272">
    <property type="entry name" value="PEP_carboxykinase_ATP"/>
</dbReference>
<dbReference type="GO" id="GO:0005829">
    <property type="term" value="C:cytosol"/>
    <property type="evidence" value="ECO:0007669"/>
    <property type="project" value="TreeGrafter"/>
</dbReference>
<dbReference type="GO" id="GO:0005524">
    <property type="term" value="F:ATP binding"/>
    <property type="evidence" value="ECO:0007669"/>
    <property type="project" value="UniProtKB-KW"/>
</dbReference>
<comment type="similarity">
    <text evidence="2">Belongs to the phosphoenolpyruvate carboxykinase (ATP) family.</text>
</comment>